<feature type="compositionally biased region" description="Basic and acidic residues" evidence="1">
    <location>
        <begin position="700"/>
        <end position="727"/>
    </location>
</feature>
<dbReference type="Gene3D" id="3.30.420.10">
    <property type="entry name" value="Ribonuclease H-like superfamily/Ribonuclease H"/>
    <property type="match status" value="1"/>
</dbReference>
<protein>
    <submittedName>
        <fullName evidence="2">Uncharacterized protein</fullName>
    </submittedName>
</protein>
<gene>
    <name evidence="2" type="ORF">PR048_026077</name>
</gene>
<dbReference type="EMBL" id="JARBHB010000011">
    <property type="protein sequence ID" value="KAJ8872471.1"/>
    <property type="molecule type" value="Genomic_DNA"/>
</dbReference>
<comment type="caution">
    <text evidence="2">The sequence shown here is derived from an EMBL/GenBank/DDBJ whole genome shotgun (WGS) entry which is preliminary data.</text>
</comment>
<sequence length="902" mass="100707">MCDVTALPWYQVNSNWIKPPGKESHEGEGGLPGLWSSAGVQERRKRHNPEKTRRPAASSGMIPTYGNPEAIRRDSNQVHLVEVGETLRGIGVVISRRSCAQREWSCRVEHNNHTNTFPFLAAGESRDGLSDVQEASDPVAPTTARSIEESCPGVTYLERRTREASGKQSSYPTNPATASSATMVWQHCVAGLSGSHFIHRLAGQQLELWSCLGPCTNGTMRGRRVAHIVRRFLDDRRITLLPWPARPQDLSAVENVWSMVVGVPQNNHGGLLTRIKAAWVEIFKTRACKLPCTTLSALTLGCFTAKGTAVVKWLEYSPTTEANQVKFPAGSLPDFRMRESRFSHSCIPTLIHLQLVSPSSALKALLYEGHSNSPLQCFTANSGVKIAEGRSDTPSASTGMTFLAAAADVVEKLLKSYLGVPQADGRARRRDAAVHALHQLLESVRACASQPHVVLVMFKVVNLLIYLLAKKGDPEESHDLLLYGNGFYDKFRELAEAPCAQEDLLQESDVILPGDDSPKRLLNAHLLNLYCLAFRVVLRLTLQADVLDKPELASNMALFASHFLDKIILSQARRYLTAARTILDSCDARDTLRVRVNVTWCWVKCALQLFSVSRSRVMKQVFNDRYFHKLWELPFDEAAPSGGAGKCEVEETARRGCPQRRCGQVRDILDEILYKKMVEMLCKTDPKVRGDGEAVIENKVNGRERTEQQDTSADEKARGDGDDEKKTTAGGVQEEGQAGLDTHFLEDKVQTTYIETAQLARELFLFAQAHWRQEKGLPGPPRDAELQRRLLCRHLKFFERGEEEYAAQRGLVEAMRASLYGDGGAEYLRELLVSEVELLQLNLRRIHCTLCDTPRKTMTLQDMHVCLNQLSSSLLDVLLSSGRHRRPDSRVRSPDSHELYLV</sequence>
<evidence type="ECO:0000256" key="1">
    <source>
        <dbReference type="SAM" id="MobiDB-lite"/>
    </source>
</evidence>
<reference evidence="2 3" key="1">
    <citation type="submission" date="2023-02" db="EMBL/GenBank/DDBJ databases">
        <title>LHISI_Scaffold_Assembly.</title>
        <authorList>
            <person name="Stuart O.P."/>
            <person name="Cleave R."/>
            <person name="Magrath M.J.L."/>
            <person name="Mikheyev A.S."/>
        </authorList>
    </citation>
    <scope>NUCLEOTIDE SEQUENCE [LARGE SCALE GENOMIC DNA]</scope>
    <source>
        <strain evidence="2">Daus_M_001</strain>
        <tissue evidence="2">Leg muscle</tissue>
    </source>
</reference>
<evidence type="ECO:0000313" key="2">
    <source>
        <dbReference type="EMBL" id="KAJ8872471.1"/>
    </source>
</evidence>
<keyword evidence="3" id="KW-1185">Reference proteome</keyword>
<evidence type="ECO:0000313" key="3">
    <source>
        <dbReference type="Proteomes" id="UP001159363"/>
    </source>
</evidence>
<dbReference type="InterPro" id="IPR036397">
    <property type="entry name" value="RNaseH_sf"/>
</dbReference>
<name>A0ABQ9GKB3_9NEOP</name>
<organism evidence="2 3">
    <name type="scientific">Dryococelus australis</name>
    <dbReference type="NCBI Taxonomy" id="614101"/>
    <lineage>
        <taxon>Eukaryota</taxon>
        <taxon>Metazoa</taxon>
        <taxon>Ecdysozoa</taxon>
        <taxon>Arthropoda</taxon>
        <taxon>Hexapoda</taxon>
        <taxon>Insecta</taxon>
        <taxon>Pterygota</taxon>
        <taxon>Neoptera</taxon>
        <taxon>Polyneoptera</taxon>
        <taxon>Phasmatodea</taxon>
        <taxon>Verophasmatodea</taxon>
        <taxon>Anareolatae</taxon>
        <taxon>Phasmatidae</taxon>
        <taxon>Eurycanthinae</taxon>
        <taxon>Dryococelus</taxon>
    </lineage>
</organism>
<feature type="region of interest" description="Disordered" evidence="1">
    <location>
        <begin position="18"/>
        <end position="69"/>
    </location>
</feature>
<proteinExistence type="predicted"/>
<feature type="region of interest" description="Disordered" evidence="1">
    <location>
        <begin position="693"/>
        <end position="741"/>
    </location>
</feature>
<accession>A0ABQ9GKB3</accession>
<dbReference type="Proteomes" id="UP001159363">
    <property type="component" value="Chromosome 10"/>
</dbReference>